<accession>A0A6G1E824</accession>
<keyword evidence="3" id="KW-1185">Reference proteome</keyword>
<sequence length="83" mass="9623">MSTLTALIPSDVQGLHVFKDGHWYDAKYFPDALIIHIVDQIEILSNGRYKAVLHRTTVNKEKTRMSWAVFVEPPMEHIVRPHL</sequence>
<dbReference type="InterPro" id="IPR027443">
    <property type="entry name" value="IPNS-like_sf"/>
</dbReference>
<evidence type="ECO:0000259" key="1">
    <source>
        <dbReference type="PROSITE" id="PS51471"/>
    </source>
</evidence>
<dbReference type="InterPro" id="IPR044861">
    <property type="entry name" value="IPNS-like_FE2OG_OXY"/>
</dbReference>
<evidence type="ECO:0000313" key="3">
    <source>
        <dbReference type="Proteomes" id="UP000479710"/>
    </source>
</evidence>
<dbReference type="OrthoDB" id="288590at2759"/>
<dbReference type="InterPro" id="IPR050231">
    <property type="entry name" value="Iron_ascorbate_oxido_reductase"/>
</dbReference>
<gene>
    <name evidence="2" type="ORF">E2562_037284</name>
</gene>
<comment type="caution">
    <text evidence="2">The sequence shown here is derived from an EMBL/GenBank/DDBJ whole genome shotgun (WGS) entry which is preliminary data.</text>
</comment>
<protein>
    <recommendedName>
        <fullName evidence="1">Fe2OG dioxygenase domain-containing protein</fullName>
    </recommendedName>
</protein>
<dbReference type="Gene3D" id="2.60.120.330">
    <property type="entry name" value="B-lactam Antibiotic, Isopenicillin N Synthase, Chain"/>
    <property type="match status" value="1"/>
</dbReference>
<organism evidence="2 3">
    <name type="scientific">Oryza meyeriana var. granulata</name>
    <dbReference type="NCBI Taxonomy" id="110450"/>
    <lineage>
        <taxon>Eukaryota</taxon>
        <taxon>Viridiplantae</taxon>
        <taxon>Streptophyta</taxon>
        <taxon>Embryophyta</taxon>
        <taxon>Tracheophyta</taxon>
        <taxon>Spermatophyta</taxon>
        <taxon>Magnoliopsida</taxon>
        <taxon>Liliopsida</taxon>
        <taxon>Poales</taxon>
        <taxon>Poaceae</taxon>
        <taxon>BOP clade</taxon>
        <taxon>Oryzoideae</taxon>
        <taxon>Oryzeae</taxon>
        <taxon>Oryzinae</taxon>
        <taxon>Oryza</taxon>
        <taxon>Oryza meyeriana</taxon>
    </lineage>
</organism>
<dbReference type="Proteomes" id="UP000479710">
    <property type="component" value="Unassembled WGS sequence"/>
</dbReference>
<reference evidence="2 3" key="1">
    <citation type="submission" date="2019-11" db="EMBL/GenBank/DDBJ databases">
        <title>Whole genome sequence of Oryza granulata.</title>
        <authorList>
            <person name="Li W."/>
        </authorList>
    </citation>
    <scope>NUCLEOTIDE SEQUENCE [LARGE SCALE GENOMIC DNA]</scope>
    <source>
        <strain evidence="3">cv. Menghai</strain>
        <tissue evidence="2">Leaf</tissue>
    </source>
</reference>
<dbReference type="SUPFAM" id="SSF51197">
    <property type="entry name" value="Clavaminate synthase-like"/>
    <property type="match status" value="1"/>
</dbReference>
<dbReference type="AlphaFoldDB" id="A0A6G1E824"/>
<dbReference type="PROSITE" id="PS51471">
    <property type="entry name" value="FE2OG_OXY"/>
    <property type="match status" value="1"/>
</dbReference>
<name>A0A6G1E824_9ORYZ</name>
<proteinExistence type="predicted"/>
<feature type="domain" description="Fe2OG dioxygenase" evidence="1">
    <location>
        <begin position="1"/>
        <end position="73"/>
    </location>
</feature>
<dbReference type="PANTHER" id="PTHR47990">
    <property type="entry name" value="2-OXOGLUTARATE (2OG) AND FE(II)-DEPENDENT OXYGENASE SUPERFAMILY PROTEIN-RELATED"/>
    <property type="match status" value="1"/>
</dbReference>
<dbReference type="Pfam" id="PF03171">
    <property type="entry name" value="2OG-FeII_Oxy"/>
    <property type="match status" value="1"/>
</dbReference>
<dbReference type="InterPro" id="IPR005123">
    <property type="entry name" value="Oxoglu/Fe-dep_dioxygenase_dom"/>
</dbReference>
<dbReference type="EMBL" id="SPHZ02000005">
    <property type="protein sequence ID" value="KAF0920811.1"/>
    <property type="molecule type" value="Genomic_DNA"/>
</dbReference>
<evidence type="ECO:0000313" key="2">
    <source>
        <dbReference type="EMBL" id="KAF0920811.1"/>
    </source>
</evidence>